<dbReference type="InterPro" id="IPR036188">
    <property type="entry name" value="FAD/NAD-bd_sf"/>
</dbReference>
<organism evidence="5 6">
    <name type="scientific">Steccherinum ochraceum</name>
    <dbReference type="NCBI Taxonomy" id="92696"/>
    <lineage>
        <taxon>Eukaryota</taxon>
        <taxon>Fungi</taxon>
        <taxon>Dikarya</taxon>
        <taxon>Basidiomycota</taxon>
        <taxon>Agaricomycotina</taxon>
        <taxon>Agaricomycetes</taxon>
        <taxon>Polyporales</taxon>
        <taxon>Steccherinaceae</taxon>
        <taxon>Steccherinum</taxon>
    </lineage>
</organism>
<dbReference type="InterPro" id="IPR050346">
    <property type="entry name" value="FMO-like"/>
</dbReference>
<evidence type="ECO:0000256" key="2">
    <source>
        <dbReference type="ARBA" id="ARBA00022630"/>
    </source>
</evidence>
<dbReference type="PANTHER" id="PTHR23023">
    <property type="entry name" value="DIMETHYLANILINE MONOOXYGENASE"/>
    <property type="match status" value="1"/>
</dbReference>
<protein>
    <submittedName>
        <fullName evidence="5">Uncharacterized protein</fullName>
    </submittedName>
</protein>
<dbReference type="GO" id="GO:0050660">
    <property type="term" value="F:flavin adenine dinucleotide binding"/>
    <property type="evidence" value="ECO:0007669"/>
    <property type="project" value="InterPro"/>
</dbReference>
<keyword evidence="4" id="KW-0560">Oxidoreductase</keyword>
<dbReference type="Proteomes" id="UP000292702">
    <property type="component" value="Unassembled WGS sequence"/>
</dbReference>
<keyword evidence="6" id="KW-1185">Reference proteome</keyword>
<gene>
    <name evidence="5" type="ORF">EIP91_001106</name>
</gene>
<dbReference type="GO" id="GO:0004499">
    <property type="term" value="F:N,N-dimethylaniline monooxygenase activity"/>
    <property type="evidence" value="ECO:0007669"/>
    <property type="project" value="InterPro"/>
</dbReference>
<dbReference type="InterPro" id="IPR020946">
    <property type="entry name" value="Flavin_mOase-like"/>
</dbReference>
<proteinExistence type="inferred from homology"/>
<evidence type="ECO:0000313" key="5">
    <source>
        <dbReference type="EMBL" id="TCD66639.1"/>
    </source>
</evidence>
<dbReference type="AlphaFoldDB" id="A0A4R0RN36"/>
<keyword evidence="2" id="KW-0285">Flavoprotein</keyword>
<sequence length="565" mass="62816">MPLHTDASICVLGAGPVGLVTAHTLLQDGFENIAVLTRDRSPGGVWAEERLYPDVMINNVHGEYRFSSLPMPPPTNISGRLTGENLRSYFQTFADRFLAGKIRFNTEVESIRRGKDGGWEVAALNLDTKETSTVHFDKGCSEPKIPEELSPLAAKRTGFIGPVVHSNHLTPNLKTLLDAVKPSDEVAPGHALVIGGGKSAAEFVSTSSRSFTGRKVTMVFSHTDSFLATAKPLPAYIRKSRLLSLLSPYKELRTWPERLLHGTLVGSLFIEWFWSMMTSDSFKAMNVPDSSPLHNTHDLFWSVHSNDEGIPDPNRFHALVNAGKIEIIAPARVVGYSESSSTDASGSPTVTVETADGQRITANAVVVCTGYESSWTKLFDDETRADLGLDPVPVPPVDDLFNYPTLSHPPPLYTTAVPQRVPLYRGLVPAKNILNRDFAMNGTTYSTNFCYTAELHAHWISSYFLGDPFLKIPPSPEEARRVADEWNMWWRKRYPHSVADMNEVFGGGFPFLNWPQAADMMLEDMDLPSGRSGGNWLTWPFQVIDSKEIEHLHEERAAKRMQYKD</sequence>
<evidence type="ECO:0000313" key="6">
    <source>
        <dbReference type="Proteomes" id="UP000292702"/>
    </source>
</evidence>
<keyword evidence="3" id="KW-0274">FAD</keyword>
<evidence type="ECO:0000256" key="1">
    <source>
        <dbReference type="ARBA" id="ARBA00009183"/>
    </source>
</evidence>
<reference evidence="5 6" key="1">
    <citation type="submission" date="2018-11" db="EMBL/GenBank/DDBJ databases">
        <title>Genome assembly of Steccherinum ochraceum LE-BIN_3174, the white-rot fungus of the Steccherinaceae family (The Residual Polyporoid clade, Polyporales, Basidiomycota).</title>
        <authorList>
            <person name="Fedorova T.V."/>
            <person name="Glazunova O.A."/>
            <person name="Landesman E.O."/>
            <person name="Moiseenko K.V."/>
            <person name="Psurtseva N.V."/>
            <person name="Savinova O.S."/>
            <person name="Shakhova N.V."/>
            <person name="Tyazhelova T.V."/>
            <person name="Vasina D.V."/>
        </authorList>
    </citation>
    <scope>NUCLEOTIDE SEQUENCE [LARGE SCALE GENOMIC DNA]</scope>
    <source>
        <strain evidence="5 6">LE-BIN_3174</strain>
    </source>
</reference>
<comment type="similarity">
    <text evidence="1">Belongs to the FMO family.</text>
</comment>
<dbReference type="Gene3D" id="3.50.50.60">
    <property type="entry name" value="FAD/NAD(P)-binding domain"/>
    <property type="match status" value="1"/>
</dbReference>
<dbReference type="PRINTS" id="PR00419">
    <property type="entry name" value="ADXRDTASE"/>
</dbReference>
<accession>A0A4R0RN36</accession>
<dbReference type="OrthoDB" id="2915840at2759"/>
<dbReference type="SUPFAM" id="SSF51905">
    <property type="entry name" value="FAD/NAD(P)-binding domain"/>
    <property type="match status" value="2"/>
</dbReference>
<dbReference type="STRING" id="92696.A0A4R0RN36"/>
<dbReference type="GO" id="GO:0050661">
    <property type="term" value="F:NADP binding"/>
    <property type="evidence" value="ECO:0007669"/>
    <property type="project" value="InterPro"/>
</dbReference>
<dbReference type="Pfam" id="PF00743">
    <property type="entry name" value="FMO-like"/>
    <property type="match status" value="1"/>
</dbReference>
<comment type="caution">
    <text evidence="5">The sequence shown here is derived from an EMBL/GenBank/DDBJ whole genome shotgun (WGS) entry which is preliminary data.</text>
</comment>
<name>A0A4R0RN36_9APHY</name>
<dbReference type="EMBL" id="RWJN01000127">
    <property type="protein sequence ID" value="TCD66639.1"/>
    <property type="molecule type" value="Genomic_DNA"/>
</dbReference>
<evidence type="ECO:0000256" key="3">
    <source>
        <dbReference type="ARBA" id="ARBA00022827"/>
    </source>
</evidence>
<evidence type="ECO:0000256" key="4">
    <source>
        <dbReference type="ARBA" id="ARBA00023002"/>
    </source>
</evidence>